<dbReference type="KEGG" id="bcai:K788_00010205"/>
<reference evidence="1 2" key="1">
    <citation type="journal article" date="2014" name="Genome Announc.">
        <title>Draft Genome Sequence of the Haloacid-Degrading Burkholderia caribensis Strain MBA4.</title>
        <authorList>
            <person name="Pan Y."/>
            <person name="Kong K.F."/>
            <person name="Tsang J.S."/>
        </authorList>
    </citation>
    <scope>NUCLEOTIDE SEQUENCE [LARGE SCALE GENOMIC DNA]</scope>
    <source>
        <strain evidence="1 2">MBA4</strain>
        <plasmid evidence="2">Plasmid</plasmid>
    </source>
</reference>
<accession>A0A0P0RQK9</accession>
<geneLocation type="plasmid" evidence="2"/>
<name>A0A0P0RQK9_9BURK</name>
<keyword evidence="1" id="KW-0614">Plasmid</keyword>
<evidence type="ECO:0000313" key="2">
    <source>
        <dbReference type="Proteomes" id="UP000019146"/>
    </source>
</evidence>
<sequence>MRGGQNRKFSDAGGQSEQLKAGMREYVRWGDRRATLRSSDSHRRHARMRADGSGVLGWELFYQCLSFGPAVIDGRIVSMGTTIFDEGARVPR</sequence>
<dbReference type="Proteomes" id="UP000019146">
    <property type="component" value="Plasmid unnamed"/>
</dbReference>
<dbReference type="EMBL" id="CP012748">
    <property type="protein sequence ID" value="ALL71247.1"/>
    <property type="molecule type" value="Genomic_DNA"/>
</dbReference>
<gene>
    <name evidence="1" type="ORF">K788_00010205</name>
</gene>
<proteinExistence type="predicted"/>
<evidence type="ECO:0000313" key="1">
    <source>
        <dbReference type="EMBL" id="ALL71247.1"/>
    </source>
</evidence>
<organism evidence="1 2">
    <name type="scientific">Paraburkholderia caribensis MBA4</name>
    <dbReference type="NCBI Taxonomy" id="1323664"/>
    <lineage>
        <taxon>Bacteria</taxon>
        <taxon>Pseudomonadati</taxon>
        <taxon>Pseudomonadota</taxon>
        <taxon>Betaproteobacteria</taxon>
        <taxon>Burkholderiales</taxon>
        <taxon>Burkholderiaceae</taxon>
        <taxon>Paraburkholderia</taxon>
    </lineage>
</organism>
<protein>
    <submittedName>
        <fullName evidence="1">Uncharacterized protein</fullName>
    </submittedName>
</protein>
<dbReference type="AlphaFoldDB" id="A0A0P0RQK9"/>